<dbReference type="AlphaFoldDB" id="A0A4Y7Q1U9"/>
<dbReference type="Gene3D" id="1.20.1280.50">
    <property type="match status" value="1"/>
</dbReference>
<keyword evidence="2" id="KW-1185">Reference proteome</keyword>
<accession>A0A4Y7Q1U9</accession>
<dbReference type="Proteomes" id="UP000294933">
    <property type="component" value="Unassembled WGS sequence"/>
</dbReference>
<protein>
    <submittedName>
        <fullName evidence="1">Uncharacterized protein</fullName>
    </submittedName>
</protein>
<evidence type="ECO:0000313" key="2">
    <source>
        <dbReference type="Proteomes" id="UP000294933"/>
    </source>
</evidence>
<dbReference type="VEuPathDB" id="FungiDB:BD410DRAFT_868305"/>
<name>A0A4Y7Q1U9_9AGAM</name>
<sequence>MAALDELRVALKKRIRVLRKSCMPLILANGVKSLPDEILCLIFEAGHIMTVGCTFATTVSHVSQRFREVSLRTPLLWTRISVLSSSAQNLAFISHTGGIGLDVSTGVPWTSRHRVESFFEILRPTTPRWSHLRLYRMDDWVTMELLGLAELPNLQFLHHGCKIGFVGWKLPRLSRISGFEHSFTPGSSFVPSQLTSFEMKLDTVTVDVISLYLTLRSMVNLEALSLTVRDRSKLSISDDIIPIRDPRSVHINTLQLNIRDMTCYQVVEPMYYALSYLSASSVQITLDNLPDQIPLTYGEDIAFPYGSKIHIRLSQIATSYYPWNSSGLLAELVHGCPIAETISVEAPTTGYILPRSYSEDRMNAHSLREVQFKYCDRLTEDEVEDLVAKLMLDDEGIGLQSLEILYCKGISEDFLLHLSDIPGVGQKLKWTL</sequence>
<reference evidence="1 2" key="1">
    <citation type="submission" date="2018-06" db="EMBL/GenBank/DDBJ databases">
        <title>A transcriptomic atlas of mushroom development highlights an independent origin of complex multicellularity.</title>
        <authorList>
            <consortium name="DOE Joint Genome Institute"/>
            <person name="Krizsan K."/>
            <person name="Almasi E."/>
            <person name="Merenyi Z."/>
            <person name="Sahu N."/>
            <person name="Viragh M."/>
            <person name="Koszo T."/>
            <person name="Mondo S."/>
            <person name="Kiss B."/>
            <person name="Balint B."/>
            <person name="Kues U."/>
            <person name="Barry K."/>
            <person name="Hegedus J.C."/>
            <person name="Henrissat B."/>
            <person name="Johnson J."/>
            <person name="Lipzen A."/>
            <person name="Ohm R."/>
            <person name="Nagy I."/>
            <person name="Pangilinan J."/>
            <person name="Yan J."/>
            <person name="Xiong Y."/>
            <person name="Grigoriev I.V."/>
            <person name="Hibbett D.S."/>
            <person name="Nagy L.G."/>
        </authorList>
    </citation>
    <scope>NUCLEOTIDE SEQUENCE [LARGE SCALE GENOMIC DNA]</scope>
    <source>
        <strain evidence="1 2">SZMC22713</strain>
    </source>
</reference>
<gene>
    <name evidence="1" type="ORF">BD410DRAFT_868305</name>
</gene>
<dbReference type="EMBL" id="ML170182">
    <property type="protein sequence ID" value="TDL21266.1"/>
    <property type="molecule type" value="Genomic_DNA"/>
</dbReference>
<proteinExistence type="predicted"/>
<evidence type="ECO:0000313" key="1">
    <source>
        <dbReference type="EMBL" id="TDL21266.1"/>
    </source>
</evidence>
<dbReference type="OrthoDB" id="27842at2759"/>
<organism evidence="1 2">
    <name type="scientific">Rickenella mellea</name>
    <dbReference type="NCBI Taxonomy" id="50990"/>
    <lineage>
        <taxon>Eukaryota</taxon>
        <taxon>Fungi</taxon>
        <taxon>Dikarya</taxon>
        <taxon>Basidiomycota</taxon>
        <taxon>Agaricomycotina</taxon>
        <taxon>Agaricomycetes</taxon>
        <taxon>Hymenochaetales</taxon>
        <taxon>Rickenellaceae</taxon>
        <taxon>Rickenella</taxon>
    </lineage>
</organism>